<name>A0A192A1I8_9RALS</name>
<evidence type="ECO:0000256" key="1">
    <source>
        <dbReference type="ARBA" id="ARBA00022679"/>
    </source>
</evidence>
<dbReference type="EMBL" id="CP016022">
    <property type="protein sequence ID" value="ANJ74141.1"/>
    <property type="molecule type" value="Genomic_DNA"/>
</dbReference>
<sequence>MSNFEIYTPTTEEVRSGELGNRLRQFNYQFVGEYGQVQPVWSSARTDDGRLVGGVRGFVFLDWLRIELLFVDEGVRRTGLGRRLLEDAEEKAWKLGAKHAVLETFEWQARAFYVKQGYEEFARLENYVKGFYLAHMKKALKP</sequence>
<dbReference type="CDD" id="cd04301">
    <property type="entry name" value="NAT_SF"/>
    <property type="match status" value="1"/>
</dbReference>
<dbReference type="Proteomes" id="UP000078572">
    <property type="component" value="Chromosome 1"/>
</dbReference>
<dbReference type="GO" id="GO:0016747">
    <property type="term" value="F:acyltransferase activity, transferring groups other than amino-acyl groups"/>
    <property type="evidence" value="ECO:0007669"/>
    <property type="project" value="InterPro"/>
</dbReference>
<accession>A0A192A1I8</accession>
<dbReference type="PANTHER" id="PTHR43877">
    <property type="entry name" value="AMINOALKYLPHOSPHONATE N-ACETYLTRANSFERASE-RELATED-RELATED"/>
    <property type="match status" value="1"/>
</dbReference>
<evidence type="ECO:0000313" key="3">
    <source>
        <dbReference type="EMBL" id="ANJ74141.1"/>
    </source>
</evidence>
<evidence type="ECO:0000256" key="2">
    <source>
        <dbReference type="ARBA" id="ARBA00023315"/>
    </source>
</evidence>
<dbReference type="RefSeq" id="WP_064805846.1">
    <property type="nucleotide sequence ID" value="NZ_CP016022.1"/>
</dbReference>
<dbReference type="PANTHER" id="PTHR43877:SF2">
    <property type="entry name" value="AMINOALKYLPHOSPHONATE N-ACETYLTRANSFERASE-RELATED"/>
    <property type="match status" value="1"/>
</dbReference>
<dbReference type="GeneID" id="61527829"/>
<dbReference type="InterPro" id="IPR016181">
    <property type="entry name" value="Acyl_CoA_acyltransferase"/>
</dbReference>
<organism evidence="3 4">
    <name type="scientific">Ralstonia insidiosa</name>
    <dbReference type="NCBI Taxonomy" id="190721"/>
    <lineage>
        <taxon>Bacteria</taxon>
        <taxon>Pseudomonadati</taxon>
        <taxon>Pseudomonadota</taxon>
        <taxon>Betaproteobacteria</taxon>
        <taxon>Burkholderiales</taxon>
        <taxon>Burkholderiaceae</taxon>
        <taxon>Ralstonia</taxon>
    </lineage>
</organism>
<keyword evidence="4" id="KW-1185">Reference proteome</keyword>
<gene>
    <name evidence="3" type="ORF">A9Y76_17530</name>
</gene>
<reference evidence="4" key="1">
    <citation type="submission" date="2016-06" db="EMBL/GenBank/DDBJ databases">
        <authorList>
            <person name="Xu Y."/>
            <person name="Nagy A."/>
            <person name="Yan X."/>
            <person name="Kim S.W."/>
            <person name="Haley B."/>
            <person name="Liu N.T."/>
            <person name="Nou X."/>
        </authorList>
    </citation>
    <scope>NUCLEOTIDE SEQUENCE [LARGE SCALE GENOMIC DNA]</scope>
    <source>
        <strain evidence="4">ATCC 49129</strain>
    </source>
</reference>
<keyword evidence="1 3" id="KW-0808">Transferase</keyword>
<dbReference type="PROSITE" id="PS51186">
    <property type="entry name" value="GNAT"/>
    <property type="match status" value="1"/>
</dbReference>
<protein>
    <submittedName>
        <fullName evidence="3">GCN5 family acetyltransferase</fullName>
    </submittedName>
</protein>
<dbReference type="AlphaFoldDB" id="A0A192A1I8"/>
<proteinExistence type="predicted"/>
<evidence type="ECO:0000313" key="4">
    <source>
        <dbReference type="Proteomes" id="UP000078572"/>
    </source>
</evidence>
<dbReference type="InterPro" id="IPR000182">
    <property type="entry name" value="GNAT_dom"/>
</dbReference>
<keyword evidence="2" id="KW-0012">Acyltransferase</keyword>
<dbReference type="InterPro" id="IPR050832">
    <property type="entry name" value="Bact_Acetyltransf"/>
</dbReference>
<dbReference type="Gene3D" id="3.40.630.30">
    <property type="match status" value="1"/>
</dbReference>
<dbReference type="Pfam" id="PF00583">
    <property type="entry name" value="Acetyltransf_1"/>
    <property type="match status" value="1"/>
</dbReference>
<dbReference type="OrthoDB" id="9787920at2"/>
<dbReference type="SUPFAM" id="SSF55729">
    <property type="entry name" value="Acyl-CoA N-acyltransferases (Nat)"/>
    <property type="match status" value="1"/>
</dbReference>